<organism evidence="1">
    <name type="scientific">Gongylonema pulchrum</name>
    <dbReference type="NCBI Taxonomy" id="637853"/>
    <lineage>
        <taxon>Eukaryota</taxon>
        <taxon>Metazoa</taxon>
        <taxon>Ecdysozoa</taxon>
        <taxon>Nematoda</taxon>
        <taxon>Chromadorea</taxon>
        <taxon>Rhabditida</taxon>
        <taxon>Spirurina</taxon>
        <taxon>Spiruromorpha</taxon>
        <taxon>Spiruroidea</taxon>
        <taxon>Gongylonematidae</taxon>
        <taxon>Gongylonema</taxon>
    </lineage>
</organism>
<dbReference type="InterPro" id="IPR011993">
    <property type="entry name" value="PH-like_dom_sf"/>
</dbReference>
<dbReference type="AlphaFoldDB" id="A0A183D519"/>
<evidence type="ECO:0000313" key="1">
    <source>
        <dbReference type="WBParaSite" id="GPUH_0000381701-mRNA-1"/>
    </source>
</evidence>
<dbReference type="WBParaSite" id="GPUH_0002426201-mRNA-1">
    <property type="protein sequence ID" value="GPUH_0002426201-mRNA-1"/>
    <property type="gene ID" value="GPUH_0002426201"/>
</dbReference>
<accession>A0A183D519</accession>
<dbReference type="Gene3D" id="2.30.29.30">
    <property type="entry name" value="Pleckstrin-homology domain (PH domain)/Phosphotyrosine-binding domain (PTB)"/>
    <property type="match status" value="1"/>
</dbReference>
<protein>
    <submittedName>
        <fullName evidence="1 2">PH domain-containing protein</fullName>
    </submittedName>
</protein>
<dbReference type="SUPFAM" id="SSF50729">
    <property type="entry name" value="PH domain-like"/>
    <property type="match status" value="1"/>
</dbReference>
<proteinExistence type="predicted"/>
<dbReference type="WBParaSite" id="GPUH_0000381701-mRNA-1">
    <property type="protein sequence ID" value="GPUH_0000381701-mRNA-1"/>
    <property type="gene ID" value="GPUH_0000381701"/>
</dbReference>
<name>A0A183D519_9BILA</name>
<evidence type="ECO:0000313" key="2">
    <source>
        <dbReference type="WBParaSite" id="GPUH_0002426201-mRNA-1"/>
    </source>
</evidence>
<sequence>LVLSDSNGPQLYLFEHEKRAKPKLMLDLMYCLVYKIPEDVFNRTNCLLVSLSGFDEYPSVHLSFQNEGIYLNWLNALRLRCFGCCLLSSVVPAKRTHFCRSTTIVFLTLANFR</sequence>
<reference evidence="1 2" key="1">
    <citation type="submission" date="2016-06" db="UniProtKB">
        <authorList>
            <consortium name="WormBaseParasite"/>
        </authorList>
    </citation>
    <scope>IDENTIFICATION</scope>
</reference>